<reference evidence="1 2" key="1">
    <citation type="journal article" date="2022" name="DNA Res.">
        <title>Chromosomal-level genome assembly of the orchid tree Bauhinia variegata (Leguminosae; Cercidoideae) supports the allotetraploid origin hypothesis of Bauhinia.</title>
        <authorList>
            <person name="Zhong Y."/>
            <person name="Chen Y."/>
            <person name="Zheng D."/>
            <person name="Pang J."/>
            <person name="Liu Y."/>
            <person name="Luo S."/>
            <person name="Meng S."/>
            <person name="Qian L."/>
            <person name="Wei D."/>
            <person name="Dai S."/>
            <person name="Zhou R."/>
        </authorList>
    </citation>
    <scope>NUCLEOTIDE SEQUENCE [LARGE SCALE GENOMIC DNA]</scope>
    <source>
        <strain evidence="1">BV-YZ2020</strain>
    </source>
</reference>
<evidence type="ECO:0000313" key="1">
    <source>
        <dbReference type="EMBL" id="KAI4300598.1"/>
    </source>
</evidence>
<accession>A0ACB9KU37</accession>
<sequence length="156" mass="18008">MYNKPDGETVDGMDLGTDFEFYLAFSRDTGMVNVKIKMNKPLSVGELPKKVEVVVLWSDKMIQKYDTCLLSSLPEVFKPDLHTNRTQESVSICKCLEAFLKEEPLGPEDMWYCPSCKSPQQAMKKLDLWRLPEILVAHLKRKCHTTNAPRTRWILL</sequence>
<keyword evidence="2" id="KW-1185">Reference proteome</keyword>
<evidence type="ECO:0000313" key="2">
    <source>
        <dbReference type="Proteomes" id="UP000828941"/>
    </source>
</evidence>
<gene>
    <name evidence="1" type="ORF">L6164_033955</name>
</gene>
<proteinExistence type="predicted"/>
<protein>
    <submittedName>
        <fullName evidence="1">Uncharacterized protein</fullName>
    </submittedName>
</protein>
<dbReference type="EMBL" id="CM039438">
    <property type="protein sequence ID" value="KAI4300598.1"/>
    <property type="molecule type" value="Genomic_DNA"/>
</dbReference>
<comment type="caution">
    <text evidence="1">The sequence shown here is derived from an EMBL/GenBank/DDBJ whole genome shotgun (WGS) entry which is preliminary data.</text>
</comment>
<dbReference type="Proteomes" id="UP000828941">
    <property type="component" value="Chromosome 13"/>
</dbReference>
<name>A0ACB9KU37_BAUVA</name>
<organism evidence="1 2">
    <name type="scientific">Bauhinia variegata</name>
    <name type="common">Purple orchid tree</name>
    <name type="synonym">Phanera variegata</name>
    <dbReference type="NCBI Taxonomy" id="167791"/>
    <lineage>
        <taxon>Eukaryota</taxon>
        <taxon>Viridiplantae</taxon>
        <taxon>Streptophyta</taxon>
        <taxon>Embryophyta</taxon>
        <taxon>Tracheophyta</taxon>
        <taxon>Spermatophyta</taxon>
        <taxon>Magnoliopsida</taxon>
        <taxon>eudicotyledons</taxon>
        <taxon>Gunneridae</taxon>
        <taxon>Pentapetalae</taxon>
        <taxon>rosids</taxon>
        <taxon>fabids</taxon>
        <taxon>Fabales</taxon>
        <taxon>Fabaceae</taxon>
        <taxon>Cercidoideae</taxon>
        <taxon>Cercideae</taxon>
        <taxon>Bauhiniinae</taxon>
        <taxon>Bauhinia</taxon>
    </lineage>
</organism>